<dbReference type="AlphaFoldDB" id="A0A7J6W6F0"/>
<dbReference type="Proteomes" id="UP000554482">
    <property type="component" value="Unassembled WGS sequence"/>
</dbReference>
<dbReference type="InterPro" id="IPR057523">
    <property type="entry name" value="HTH_74"/>
</dbReference>
<evidence type="ECO:0000313" key="3">
    <source>
        <dbReference type="EMBL" id="KAF5192791.1"/>
    </source>
</evidence>
<comment type="caution">
    <text evidence="3">The sequence shown here is derived from an EMBL/GenBank/DDBJ whole genome shotgun (WGS) entry which is preliminary data.</text>
</comment>
<accession>A0A7J6W6F0</accession>
<sequence>MVSKPARASTHVESVETFPSETELIVAKALLLLSSKPPRIKFLSPLTTSTIRFDYKSVRKDELSPVDSKSCSSAVTSCDGSTSRVAKSNRLKVLARAAHSQDKKLKTGSEDLSPTDSKCSSTITSEISSSGNDRSDQLRVLTAAVKVIRRSRSKHYRNSNRRENLSSFWKKPAIRTLVPAKEKSTEVSLSNASSAVLALRAPSQHLIRAGTSGKHVARKIHHSPSLRRRAEVIMKFLSADCASEVRIRQVIGNTPDTSKALRMLLKLEKVKRSGAGGQKDPYKYQVAGPSSDVDSA</sequence>
<feature type="compositionally biased region" description="Low complexity" evidence="1">
    <location>
        <begin position="120"/>
        <end position="130"/>
    </location>
</feature>
<evidence type="ECO:0000259" key="2">
    <source>
        <dbReference type="Pfam" id="PF25370"/>
    </source>
</evidence>
<feature type="compositionally biased region" description="Polar residues" evidence="1">
    <location>
        <begin position="110"/>
        <end position="119"/>
    </location>
</feature>
<dbReference type="Pfam" id="PF25370">
    <property type="entry name" value="HTH_74"/>
    <property type="match status" value="1"/>
</dbReference>
<feature type="domain" description="HTH three-helical bundle" evidence="2">
    <location>
        <begin position="223"/>
        <end position="263"/>
    </location>
</feature>
<reference evidence="3 4" key="1">
    <citation type="submission" date="2020-06" db="EMBL/GenBank/DDBJ databases">
        <title>Transcriptomic and genomic resources for Thalictrum thalictroides and T. hernandezii: Facilitating candidate gene discovery in an emerging model plant lineage.</title>
        <authorList>
            <person name="Arias T."/>
            <person name="Riano-Pachon D.M."/>
            <person name="Di Stilio V.S."/>
        </authorList>
    </citation>
    <scope>NUCLEOTIDE SEQUENCE [LARGE SCALE GENOMIC DNA]</scope>
    <source>
        <strain evidence="4">cv. WT478/WT964</strain>
        <tissue evidence="3">Leaves</tissue>
    </source>
</reference>
<feature type="compositionally biased region" description="Basic and acidic residues" evidence="1">
    <location>
        <begin position="99"/>
        <end position="109"/>
    </location>
</feature>
<dbReference type="PANTHER" id="PTHR34799:SF2">
    <property type="entry name" value="OS07G0656300 PROTEIN"/>
    <property type="match status" value="1"/>
</dbReference>
<feature type="region of interest" description="Disordered" evidence="1">
    <location>
        <begin position="272"/>
        <end position="296"/>
    </location>
</feature>
<name>A0A7J6W6F0_THATH</name>
<dbReference type="PANTHER" id="PTHR34799">
    <property type="entry name" value="OS07G0656300 PROTEIN"/>
    <property type="match status" value="1"/>
</dbReference>
<evidence type="ECO:0000256" key="1">
    <source>
        <dbReference type="SAM" id="MobiDB-lite"/>
    </source>
</evidence>
<gene>
    <name evidence="3" type="ORF">FRX31_017626</name>
</gene>
<organism evidence="3 4">
    <name type="scientific">Thalictrum thalictroides</name>
    <name type="common">Rue-anemone</name>
    <name type="synonym">Anemone thalictroides</name>
    <dbReference type="NCBI Taxonomy" id="46969"/>
    <lineage>
        <taxon>Eukaryota</taxon>
        <taxon>Viridiplantae</taxon>
        <taxon>Streptophyta</taxon>
        <taxon>Embryophyta</taxon>
        <taxon>Tracheophyta</taxon>
        <taxon>Spermatophyta</taxon>
        <taxon>Magnoliopsida</taxon>
        <taxon>Ranunculales</taxon>
        <taxon>Ranunculaceae</taxon>
        <taxon>Thalictroideae</taxon>
        <taxon>Thalictrum</taxon>
    </lineage>
</organism>
<dbReference type="EMBL" id="JABWDY010020925">
    <property type="protein sequence ID" value="KAF5192791.1"/>
    <property type="molecule type" value="Genomic_DNA"/>
</dbReference>
<proteinExistence type="predicted"/>
<feature type="region of interest" description="Disordered" evidence="1">
    <location>
        <begin position="98"/>
        <end position="134"/>
    </location>
</feature>
<protein>
    <recommendedName>
        <fullName evidence="2">HTH three-helical bundle domain-containing protein</fullName>
    </recommendedName>
</protein>
<evidence type="ECO:0000313" key="4">
    <source>
        <dbReference type="Proteomes" id="UP000554482"/>
    </source>
</evidence>
<keyword evidence="4" id="KW-1185">Reference proteome</keyword>
<dbReference type="OrthoDB" id="515857at2759"/>